<evidence type="ECO:0000313" key="4">
    <source>
        <dbReference type="EMBL" id="QLD12266.1"/>
    </source>
</evidence>
<dbReference type="EMBL" id="CP058316">
    <property type="protein sequence ID" value="QLD12266.1"/>
    <property type="molecule type" value="Genomic_DNA"/>
</dbReference>
<dbReference type="InterPro" id="IPR001296">
    <property type="entry name" value="Glyco_trans_1"/>
</dbReference>
<dbReference type="SUPFAM" id="SSF53756">
    <property type="entry name" value="UDP-Glycosyltransferase/glycogen phosphorylase"/>
    <property type="match status" value="1"/>
</dbReference>
<evidence type="ECO:0000256" key="1">
    <source>
        <dbReference type="ARBA" id="ARBA00022676"/>
    </source>
</evidence>
<sequence length="387" mass="41261">MSDSVKVVFVDHSSERGGAEMALERLLQTRQDWRASLVVPRALDGRKDAFTSHAEGVEVIRSGPQHSARKTSRGGRLAEVALAWRIARSALGLVTTAAVRQADVVVANTTRASVYVALACALLRKPYAIHVRDLIEAAAIGSAATTLMRRIVLPRATAVIANSRASLALVAPYVRASCLQSVIPSPAGLTIREASQVTVATTATRIGMVARLDPWKGQELLIEAFTKAFSEGNERLVLFGGAAFGHDEFPDELRALALRRGVGERVELAGHTSDVAGAIDSLDICVQSSTRPEPLGQNVLQYLAAGKPTVVADEGGPAEWVTHDVNGLTFTARDDDSLAAALRRLVDDETLRLRLARAAASTPRLLADTDVGAEIHGIVSRIAREHA</sequence>
<reference evidence="4 5" key="1">
    <citation type="submission" date="2020-06" db="EMBL/GenBank/DDBJ databases">
        <authorList>
            <person name="Jo H."/>
        </authorList>
    </citation>
    <scope>NUCLEOTIDE SEQUENCE [LARGE SCALE GENOMIC DNA]</scope>
    <source>
        <strain evidence="4 5">I46</strain>
    </source>
</reference>
<evidence type="ECO:0000256" key="2">
    <source>
        <dbReference type="ARBA" id="ARBA00022679"/>
    </source>
</evidence>
<gene>
    <name evidence="4" type="ORF">HW566_11070</name>
</gene>
<dbReference type="Pfam" id="PF00534">
    <property type="entry name" value="Glycos_transf_1"/>
    <property type="match status" value="1"/>
</dbReference>
<dbReference type="PANTHER" id="PTHR12526:SF510">
    <property type="entry name" value="D-INOSITOL 3-PHOSPHATE GLYCOSYLTRANSFERASE"/>
    <property type="match status" value="1"/>
</dbReference>
<feature type="domain" description="Glycosyl transferase family 1" evidence="3">
    <location>
        <begin position="201"/>
        <end position="360"/>
    </location>
</feature>
<organism evidence="4 5">
    <name type="scientific">Microbacterium oleivorans</name>
    <dbReference type="NCBI Taxonomy" id="273677"/>
    <lineage>
        <taxon>Bacteria</taxon>
        <taxon>Bacillati</taxon>
        <taxon>Actinomycetota</taxon>
        <taxon>Actinomycetes</taxon>
        <taxon>Micrococcales</taxon>
        <taxon>Microbacteriaceae</taxon>
        <taxon>Microbacterium</taxon>
    </lineage>
</organism>
<accession>A0A7D5EXD1</accession>
<dbReference type="Gene3D" id="3.40.50.2000">
    <property type="entry name" value="Glycogen Phosphorylase B"/>
    <property type="match status" value="2"/>
</dbReference>
<name>A0A7D5EXD1_9MICO</name>
<dbReference type="GO" id="GO:0016757">
    <property type="term" value="F:glycosyltransferase activity"/>
    <property type="evidence" value="ECO:0007669"/>
    <property type="project" value="UniProtKB-KW"/>
</dbReference>
<evidence type="ECO:0000313" key="5">
    <source>
        <dbReference type="Proteomes" id="UP000509638"/>
    </source>
</evidence>
<keyword evidence="1" id="KW-0328">Glycosyltransferase</keyword>
<dbReference type="RefSeq" id="WP_178012872.1">
    <property type="nucleotide sequence ID" value="NZ_CP058316.1"/>
</dbReference>
<protein>
    <submittedName>
        <fullName evidence="4">Glycosyltransferase</fullName>
    </submittedName>
</protein>
<proteinExistence type="predicted"/>
<dbReference type="Proteomes" id="UP000509638">
    <property type="component" value="Chromosome"/>
</dbReference>
<keyword evidence="2 4" id="KW-0808">Transferase</keyword>
<dbReference type="PANTHER" id="PTHR12526">
    <property type="entry name" value="GLYCOSYLTRANSFERASE"/>
    <property type="match status" value="1"/>
</dbReference>
<evidence type="ECO:0000259" key="3">
    <source>
        <dbReference type="Pfam" id="PF00534"/>
    </source>
</evidence>
<dbReference type="AlphaFoldDB" id="A0A7D5EXD1"/>